<dbReference type="Proteomes" id="UP000288227">
    <property type="component" value="Unassembled WGS sequence"/>
</dbReference>
<sequence length="91" mass="10198">MDQSQLCEQVVGIKDKFELFNVHPNPAGNFIQISSLEAGNLHFYNPTGSAILSMPIPAGTSSIDVRKLKQGFYILRLDAADKQWHVRLIKE</sequence>
<dbReference type="InterPro" id="IPR026444">
    <property type="entry name" value="Secre_tail"/>
</dbReference>
<protein>
    <recommendedName>
        <fullName evidence="1">Secretion system C-terminal sorting domain-containing protein</fullName>
    </recommendedName>
</protein>
<dbReference type="Pfam" id="PF18962">
    <property type="entry name" value="Por_Secre_tail"/>
    <property type="match status" value="1"/>
</dbReference>
<dbReference type="NCBIfam" id="TIGR04183">
    <property type="entry name" value="Por_Secre_tail"/>
    <property type="match status" value="1"/>
</dbReference>
<evidence type="ECO:0000259" key="1">
    <source>
        <dbReference type="Pfam" id="PF18962"/>
    </source>
</evidence>
<evidence type="ECO:0000313" key="2">
    <source>
        <dbReference type="EMBL" id="GCC52909.1"/>
    </source>
</evidence>
<gene>
    <name evidence="2" type="ORF">SanaruYs_31490</name>
</gene>
<dbReference type="AlphaFoldDB" id="A0A401UDF4"/>
<proteinExistence type="predicted"/>
<organism evidence="2 3">
    <name type="scientific">Chryseotalea sanaruensis</name>
    <dbReference type="NCBI Taxonomy" id="2482724"/>
    <lineage>
        <taxon>Bacteria</taxon>
        <taxon>Pseudomonadati</taxon>
        <taxon>Bacteroidota</taxon>
        <taxon>Cytophagia</taxon>
        <taxon>Cytophagales</taxon>
        <taxon>Chryseotaleaceae</taxon>
        <taxon>Chryseotalea</taxon>
    </lineage>
</organism>
<evidence type="ECO:0000313" key="3">
    <source>
        <dbReference type="Proteomes" id="UP000288227"/>
    </source>
</evidence>
<name>A0A401UDF4_9BACT</name>
<reference evidence="2 3" key="1">
    <citation type="submission" date="2018-11" db="EMBL/GenBank/DDBJ databases">
        <title>Chryseotalea sanarue gen. nov., sp., nov., a member of the family Cytophagaceae, isolated from a brackish lake in Hamamatsu Japan.</title>
        <authorList>
            <person name="Maejima Y."/>
            <person name="Iino T."/>
            <person name="Muraguchi Y."/>
            <person name="Fukuda K."/>
            <person name="Ohkuma M."/>
            <person name="Moriuchi R."/>
            <person name="Dohra H."/>
            <person name="Kimbara K."/>
            <person name="Shintani M."/>
        </authorList>
    </citation>
    <scope>NUCLEOTIDE SEQUENCE [LARGE SCALE GENOMIC DNA]</scope>
    <source>
        <strain evidence="2 3">Ys</strain>
    </source>
</reference>
<comment type="caution">
    <text evidence="2">The sequence shown here is derived from an EMBL/GenBank/DDBJ whole genome shotgun (WGS) entry which is preliminary data.</text>
</comment>
<keyword evidence="3" id="KW-1185">Reference proteome</keyword>
<dbReference type="EMBL" id="BHXQ01000006">
    <property type="protein sequence ID" value="GCC52909.1"/>
    <property type="molecule type" value="Genomic_DNA"/>
</dbReference>
<accession>A0A401UDF4</accession>
<feature type="domain" description="Secretion system C-terminal sorting" evidence="1">
    <location>
        <begin position="22"/>
        <end position="84"/>
    </location>
</feature>